<dbReference type="EMBL" id="BART01005065">
    <property type="protein sequence ID" value="GAG60422.1"/>
    <property type="molecule type" value="Genomic_DNA"/>
</dbReference>
<evidence type="ECO:0000256" key="1">
    <source>
        <dbReference type="SAM" id="Coils"/>
    </source>
</evidence>
<gene>
    <name evidence="2" type="ORF">S01H4_12095</name>
</gene>
<comment type="caution">
    <text evidence="2">The sequence shown here is derived from an EMBL/GenBank/DDBJ whole genome shotgun (WGS) entry which is preliminary data.</text>
</comment>
<feature type="non-terminal residue" evidence="2">
    <location>
        <position position="1"/>
    </location>
</feature>
<dbReference type="AlphaFoldDB" id="X0ZQS8"/>
<proteinExistence type="predicted"/>
<keyword evidence="1" id="KW-0175">Coiled coil</keyword>
<reference evidence="2" key="1">
    <citation type="journal article" date="2014" name="Front. Microbiol.">
        <title>High frequency of phylogenetically diverse reductive dehalogenase-homologous genes in deep subseafloor sedimentary metagenomes.</title>
        <authorList>
            <person name="Kawai M."/>
            <person name="Futagami T."/>
            <person name="Toyoda A."/>
            <person name="Takaki Y."/>
            <person name="Nishi S."/>
            <person name="Hori S."/>
            <person name="Arai W."/>
            <person name="Tsubouchi T."/>
            <person name="Morono Y."/>
            <person name="Uchiyama I."/>
            <person name="Ito T."/>
            <person name="Fujiyama A."/>
            <person name="Inagaki F."/>
            <person name="Takami H."/>
        </authorList>
    </citation>
    <scope>NUCLEOTIDE SEQUENCE</scope>
    <source>
        <strain evidence="2">Expedition CK06-06</strain>
    </source>
</reference>
<name>X0ZQS8_9ZZZZ</name>
<protein>
    <submittedName>
        <fullName evidence="2">Uncharacterized protein</fullName>
    </submittedName>
</protein>
<organism evidence="2">
    <name type="scientific">marine sediment metagenome</name>
    <dbReference type="NCBI Taxonomy" id="412755"/>
    <lineage>
        <taxon>unclassified sequences</taxon>
        <taxon>metagenomes</taxon>
        <taxon>ecological metagenomes</taxon>
    </lineage>
</organism>
<evidence type="ECO:0000313" key="2">
    <source>
        <dbReference type="EMBL" id="GAG60422.1"/>
    </source>
</evidence>
<accession>X0ZQS8</accession>
<sequence>ARMVLDRVYPAQQAAVMELQGQLDALREQLDLFQASKETH</sequence>
<feature type="coiled-coil region" evidence="1">
    <location>
        <begin position="9"/>
        <end position="36"/>
    </location>
</feature>